<keyword evidence="10" id="KW-1185">Reference proteome</keyword>
<dbReference type="Proteomes" id="UP000186817">
    <property type="component" value="Unassembled WGS sequence"/>
</dbReference>
<feature type="region of interest" description="Disordered" evidence="6">
    <location>
        <begin position="1154"/>
        <end position="1180"/>
    </location>
</feature>
<dbReference type="GO" id="GO:0005248">
    <property type="term" value="F:voltage-gated sodium channel activity"/>
    <property type="evidence" value="ECO:0007669"/>
    <property type="project" value="TreeGrafter"/>
</dbReference>
<sequence>MESRSKSSQHLRLSILGLAESEDRIRQDLAAADPRKLAHCWIFQETLMDDLRECLLAYEQLILPGAIDWDLFNSAAANKSGEGLFFDRAWSVARWAAPSLQIRRHKPCDLLCRAEHFQDPAMTRIVRAADPFLFEKFGYVDDAAGAHKYTGSRRQQEDGLDALRQRKPCVEVSGKLHHLLLHLRQGYHQRASVSRRIMLLQAFKAFTRVRGRLMGSSPAEPSDMNKWLPNRFGFSAYFAQARMRGKAVTFVLLASMCCFIVGIVLFFWPVAPPVEPSAAPRSFFSRHGVAWAAPSKALRQLRLRGPQRQLGPGHLLQHSISPLSAMAFESRLRGTAALLEEAKRSDSRGLALLEELLVAVGKRDAPGLSEHERHRIAAEDVEPLLELLQEVVSASSQAAAALHHAARSQVEGGASDASAEEVKSLFQAADFVEQDAQLKLANLWSRSLLTISLEMSLVQPAPSGPIMAAAPTLLSAGRGNRGSRVSQMPAALVDRLDTAASAHQGVALGDGLASVTILRDVNALASTMAALAKHVEIPHPEDEEPICSPRSAVRVQFAQDSPRSRPSQDGQLPALLAQHHRELIRKLEVQDDVLSQILLKCVRDSREQKSGLQSPSRVSSQQTLDMERMSNHSDEAGWVMPLPTKVTSADLLPDEHDEDEPHHPTEHAFHKRPSVQFSERSSRLSFTPRSTFTPKLFTTFSQADLKLRESADHAQGINSRKRFASCKGTSLEHMKSPENCWQWLVGHPLFDWFFATVVLLNAVFIGVDVQMSIGSMEIRPMQIQVMQYCFTALFTIELALRFVANGVRLFCLEDWMWSLLDVFIVATSLWEIMVDIVTALEAVNGNMEKIAGISSLKVFRIIRITRIVKTIQLMRVFRFVMAFRTLISSIIHTLKALFWALILLLLIVYVFAVLFTQAVNAHIYDPEATSMSAANLEFSAKYFGSLPDTMLSLFMAIANGVSWEDILAPLRAISSAWVLLFLFYVAFTYFAVLNVVTGVFCQSAIDSAQNDHATLVQSMLANKEAHLHEIRALFSKLGASDSGVITYAMFEEKIDSPAVREYFETLGLDVWDAWSFFKLLDLDGGGSVEIEEFFKGCLRLRGQARAVDIGKIMHDQTWMIKSQGRFHTYMETELHFLKQEIAALRLGSSLTEQSPRTLLGGRSPQHKKMRSGAKSLAGGSAAGGSVASGSAVHSSASRATAASAASAGSQATDAAVPLARAPRRGRVDDEGVCTCDPRLFRPSPMPKCDCPNDDPQSLQDKDCKCAQKYLPAWVRRGKNCPCRKVFGAVYNAEVYKAIESRGGPLWERLEKDKANRENANAGVEALPVGKAVGPGPGASPGQPAAPATSSILSSVGTSVVAPTTTKASPASPDLPKASPPASSAPSTAGALSTSSPPITKTSPPSAAPVSSQPMQDSDPPAKASQPTGPASVPPTVRPETPQKEDSAAKASPPTGPPARPETPAQKAESPAKASPPAGPVPGTPPATPKTAPKADSPPKATLATPPTGTVPGPPAPATAKQSAPRPSQEADSPPKRPASAGAGLPAKAAAILSQASSPR</sequence>
<feature type="compositionally biased region" description="Low complexity" evidence="6">
    <location>
        <begin position="1488"/>
        <end position="1510"/>
    </location>
</feature>
<feature type="region of interest" description="Disordered" evidence="6">
    <location>
        <begin position="1204"/>
        <end position="1223"/>
    </location>
</feature>
<keyword evidence="3" id="KW-0106">Calcium</keyword>
<proteinExistence type="predicted"/>
<feature type="compositionally biased region" description="Low complexity" evidence="6">
    <location>
        <begin position="1537"/>
        <end position="1553"/>
    </location>
</feature>
<gene>
    <name evidence="9" type="primary">CACNA1I</name>
    <name evidence="9" type="ORF">AK812_SmicGene17330</name>
</gene>
<evidence type="ECO:0000256" key="3">
    <source>
        <dbReference type="ARBA" id="ARBA00022837"/>
    </source>
</evidence>
<accession>A0A1Q9DXY6</accession>
<dbReference type="Pfam" id="PF00520">
    <property type="entry name" value="Ion_trans"/>
    <property type="match status" value="1"/>
</dbReference>
<dbReference type="InterPro" id="IPR005821">
    <property type="entry name" value="Ion_trans_dom"/>
</dbReference>
<dbReference type="Gene3D" id="1.10.287.70">
    <property type="match status" value="1"/>
</dbReference>
<feature type="transmembrane region" description="Helical" evidence="7">
    <location>
        <begin position="976"/>
        <end position="1000"/>
    </location>
</feature>
<dbReference type="InterPro" id="IPR018247">
    <property type="entry name" value="EF_Hand_1_Ca_BS"/>
</dbReference>
<dbReference type="Gene3D" id="1.10.238.10">
    <property type="entry name" value="EF-hand"/>
    <property type="match status" value="1"/>
</dbReference>
<feature type="domain" description="Ion transport" evidence="8">
    <location>
        <begin position="747"/>
        <end position="1000"/>
    </location>
</feature>
<feature type="compositionally biased region" description="Low complexity" evidence="6">
    <location>
        <begin position="1366"/>
        <end position="1413"/>
    </location>
</feature>
<dbReference type="PROSITE" id="PS00018">
    <property type="entry name" value="EF_HAND_1"/>
    <property type="match status" value="1"/>
</dbReference>
<evidence type="ECO:0000256" key="7">
    <source>
        <dbReference type="SAM" id="Phobius"/>
    </source>
</evidence>
<evidence type="ECO:0000256" key="6">
    <source>
        <dbReference type="SAM" id="MobiDB-lite"/>
    </source>
</evidence>
<dbReference type="SUPFAM" id="SSF81324">
    <property type="entry name" value="Voltage-gated potassium channels"/>
    <property type="match status" value="1"/>
</dbReference>
<feature type="compositionally biased region" description="Basic and acidic residues" evidence="6">
    <location>
        <begin position="659"/>
        <end position="668"/>
    </location>
</feature>
<keyword evidence="4 7" id="KW-1133">Transmembrane helix</keyword>
<dbReference type="EMBL" id="LSRX01000341">
    <property type="protein sequence ID" value="OLQ00044.1"/>
    <property type="molecule type" value="Genomic_DNA"/>
</dbReference>
<dbReference type="GO" id="GO:0001518">
    <property type="term" value="C:voltage-gated sodium channel complex"/>
    <property type="evidence" value="ECO:0007669"/>
    <property type="project" value="TreeGrafter"/>
</dbReference>
<evidence type="ECO:0000256" key="5">
    <source>
        <dbReference type="ARBA" id="ARBA00023136"/>
    </source>
</evidence>
<keyword evidence="5 7" id="KW-0472">Membrane</keyword>
<dbReference type="InterPro" id="IPR043203">
    <property type="entry name" value="VGCC_Ca_Na"/>
</dbReference>
<comment type="subcellular location">
    <subcellularLocation>
        <location evidence="1">Membrane</location>
        <topology evidence="1">Multi-pass membrane protein</topology>
    </subcellularLocation>
</comment>
<evidence type="ECO:0000256" key="4">
    <source>
        <dbReference type="ARBA" id="ARBA00022989"/>
    </source>
</evidence>
<dbReference type="PANTHER" id="PTHR10037:SF62">
    <property type="entry name" value="SODIUM CHANNEL PROTEIN 60E"/>
    <property type="match status" value="1"/>
</dbReference>
<feature type="compositionally biased region" description="Low complexity" evidence="6">
    <location>
        <begin position="1204"/>
        <end position="1215"/>
    </location>
</feature>
<dbReference type="InterPro" id="IPR011992">
    <property type="entry name" value="EF-hand-dom_pair"/>
</dbReference>
<dbReference type="OrthoDB" id="416585at2759"/>
<dbReference type="InterPro" id="IPR027359">
    <property type="entry name" value="Volt_channel_dom_sf"/>
</dbReference>
<evidence type="ECO:0000259" key="8">
    <source>
        <dbReference type="Pfam" id="PF00520"/>
    </source>
</evidence>
<feature type="region of interest" description="Disordered" evidence="6">
    <location>
        <begin position="1326"/>
        <end position="1350"/>
    </location>
</feature>
<feature type="region of interest" description="Disordered" evidence="6">
    <location>
        <begin position="653"/>
        <end position="676"/>
    </location>
</feature>
<feature type="transmembrane region" description="Helical" evidence="7">
    <location>
        <begin position="247"/>
        <end position="268"/>
    </location>
</feature>
<name>A0A1Q9DXY6_SYMMI</name>
<feature type="compositionally biased region" description="Pro residues" evidence="6">
    <location>
        <begin position="1476"/>
        <end position="1487"/>
    </location>
</feature>
<dbReference type="Gene3D" id="1.20.120.350">
    <property type="entry name" value="Voltage-gated potassium channels. Chain C"/>
    <property type="match status" value="1"/>
</dbReference>
<organism evidence="9 10">
    <name type="scientific">Symbiodinium microadriaticum</name>
    <name type="common">Dinoflagellate</name>
    <name type="synonym">Zooxanthella microadriatica</name>
    <dbReference type="NCBI Taxonomy" id="2951"/>
    <lineage>
        <taxon>Eukaryota</taxon>
        <taxon>Sar</taxon>
        <taxon>Alveolata</taxon>
        <taxon>Dinophyceae</taxon>
        <taxon>Suessiales</taxon>
        <taxon>Symbiodiniaceae</taxon>
        <taxon>Symbiodinium</taxon>
    </lineage>
</organism>
<feature type="region of interest" description="Disordered" evidence="6">
    <location>
        <begin position="605"/>
        <end position="629"/>
    </location>
</feature>
<reference evidence="9 10" key="1">
    <citation type="submission" date="2016-02" db="EMBL/GenBank/DDBJ databases">
        <title>Genome analysis of coral dinoflagellate symbionts highlights evolutionary adaptations to a symbiotic lifestyle.</title>
        <authorList>
            <person name="Aranda M."/>
            <person name="Li Y."/>
            <person name="Liew Y.J."/>
            <person name="Baumgarten S."/>
            <person name="Simakov O."/>
            <person name="Wilson M."/>
            <person name="Piel J."/>
            <person name="Ashoor H."/>
            <person name="Bougouffa S."/>
            <person name="Bajic V.B."/>
            <person name="Ryu T."/>
            <person name="Ravasi T."/>
            <person name="Bayer T."/>
            <person name="Micklem G."/>
            <person name="Kim H."/>
            <person name="Bhak J."/>
            <person name="Lajeunesse T.C."/>
            <person name="Voolstra C.R."/>
        </authorList>
    </citation>
    <scope>NUCLEOTIDE SEQUENCE [LARGE SCALE GENOMIC DNA]</scope>
    <source>
        <strain evidence="9 10">CCMP2467</strain>
    </source>
</reference>
<feature type="region of interest" description="Disordered" evidence="6">
    <location>
        <begin position="1362"/>
        <end position="1559"/>
    </location>
</feature>
<evidence type="ECO:0000313" key="9">
    <source>
        <dbReference type="EMBL" id="OLQ00044.1"/>
    </source>
</evidence>
<evidence type="ECO:0000313" key="10">
    <source>
        <dbReference type="Proteomes" id="UP000186817"/>
    </source>
</evidence>
<comment type="caution">
    <text evidence="9">The sequence shown here is derived from an EMBL/GenBank/DDBJ whole genome shotgun (WGS) entry which is preliminary data.</text>
</comment>
<feature type="compositionally biased region" description="Polar residues" evidence="6">
    <location>
        <begin position="610"/>
        <end position="624"/>
    </location>
</feature>
<feature type="transmembrane region" description="Helical" evidence="7">
    <location>
        <begin position="897"/>
        <end position="915"/>
    </location>
</feature>
<keyword evidence="2 7" id="KW-0812">Transmembrane</keyword>
<evidence type="ECO:0000256" key="2">
    <source>
        <dbReference type="ARBA" id="ARBA00022692"/>
    </source>
</evidence>
<feature type="compositionally biased region" description="Low complexity" evidence="6">
    <location>
        <begin position="1461"/>
        <end position="1475"/>
    </location>
</feature>
<evidence type="ECO:0000256" key="1">
    <source>
        <dbReference type="ARBA" id="ARBA00004141"/>
    </source>
</evidence>
<dbReference type="SUPFAM" id="SSF47473">
    <property type="entry name" value="EF-hand"/>
    <property type="match status" value="1"/>
</dbReference>
<protein>
    <submittedName>
        <fullName evidence="9">Voltage-dependent T-type calcium channel subunit alpha-1I</fullName>
    </submittedName>
</protein>
<feature type="transmembrane region" description="Helical" evidence="7">
    <location>
        <begin position="752"/>
        <end position="773"/>
    </location>
</feature>
<dbReference type="PANTHER" id="PTHR10037">
    <property type="entry name" value="VOLTAGE-GATED CATION CHANNEL CALCIUM AND SODIUM"/>
    <property type="match status" value="1"/>
</dbReference>